<dbReference type="AlphaFoldDB" id="A0A8T1FKN7"/>
<sequence>MDSPLARMGFRICIGAAVLLHLPITVLCVGFLEDFVCATYFACVLWLVDVLLQKFGVSTRDVDNTETPTYDKLKRVMPMVFVFTSSWILFVAVVGPVAADLLLVRLRGVRFTFHEVISSGNNSAIDGMTSNEMKNVYMTAALSAIVAALFAIVRTFTSWSKLSRWNPIHAIVASVKSRLARKERRFQSVSTKSSSGGAENVDDNDEIVLELEESGRNSD</sequence>
<proteinExistence type="predicted"/>
<gene>
    <name evidence="3" type="ORF">PC118_g13224</name>
</gene>
<evidence type="ECO:0000256" key="2">
    <source>
        <dbReference type="SAM" id="Phobius"/>
    </source>
</evidence>
<feature type="transmembrane region" description="Helical" evidence="2">
    <location>
        <begin position="12"/>
        <end position="32"/>
    </location>
</feature>
<feature type="compositionally biased region" description="Polar residues" evidence="1">
    <location>
        <begin position="187"/>
        <end position="197"/>
    </location>
</feature>
<keyword evidence="2" id="KW-1133">Transmembrane helix</keyword>
<comment type="caution">
    <text evidence="3">The sequence shown here is derived from an EMBL/GenBank/DDBJ whole genome shotgun (WGS) entry which is preliminary data.</text>
</comment>
<dbReference type="VEuPathDB" id="FungiDB:PC110_g4515"/>
<protein>
    <submittedName>
        <fullName evidence="3">Uncharacterized protein</fullName>
    </submittedName>
</protein>
<keyword evidence="2" id="KW-0812">Transmembrane</keyword>
<feature type="transmembrane region" description="Helical" evidence="2">
    <location>
        <begin position="136"/>
        <end position="156"/>
    </location>
</feature>
<keyword evidence="2" id="KW-0472">Membrane</keyword>
<feature type="compositionally biased region" description="Acidic residues" evidence="1">
    <location>
        <begin position="200"/>
        <end position="212"/>
    </location>
</feature>
<evidence type="ECO:0000313" key="3">
    <source>
        <dbReference type="EMBL" id="KAG2976814.1"/>
    </source>
</evidence>
<accession>A0A8T1FKN7</accession>
<feature type="transmembrane region" description="Helical" evidence="2">
    <location>
        <begin position="78"/>
        <end position="99"/>
    </location>
</feature>
<organism evidence="3 4">
    <name type="scientific">Phytophthora cactorum</name>
    <dbReference type="NCBI Taxonomy" id="29920"/>
    <lineage>
        <taxon>Eukaryota</taxon>
        <taxon>Sar</taxon>
        <taxon>Stramenopiles</taxon>
        <taxon>Oomycota</taxon>
        <taxon>Peronosporomycetes</taxon>
        <taxon>Peronosporales</taxon>
        <taxon>Peronosporaceae</taxon>
        <taxon>Phytophthora</taxon>
    </lineage>
</organism>
<reference evidence="3" key="1">
    <citation type="submission" date="2018-10" db="EMBL/GenBank/DDBJ databases">
        <title>Effector identification in a new, highly contiguous assembly of the strawberry crown rot pathogen Phytophthora cactorum.</title>
        <authorList>
            <person name="Armitage A.D."/>
            <person name="Nellist C.F."/>
            <person name="Bates H."/>
            <person name="Vickerstaff R.J."/>
            <person name="Harrison R.J."/>
        </authorList>
    </citation>
    <scope>NUCLEOTIDE SEQUENCE</scope>
    <source>
        <strain evidence="3">P415</strain>
    </source>
</reference>
<dbReference type="Proteomes" id="UP000697107">
    <property type="component" value="Unassembled WGS sequence"/>
</dbReference>
<dbReference type="EMBL" id="RCML01000447">
    <property type="protein sequence ID" value="KAG2976814.1"/>
    <property type="molecule type" value="Genomic_DNA"/>
</dbReference>
<feature type="region of interest" description="Disordered" evidence="1">
    <location>
        <begin position="186"/>
        <end position="219"/>
    </location>
</feature>
<evidence type="ECO:0000313" key="4">
    <source>
        <dbReference type="Proteomes" id="UP000697107"/>
    </source>
</evidence>
<name>A0A8T1FKN7_9STRA</name>
<evidence type="ECO:0000256" key="1">
    <source>
        <dbReference type="SAM" id="MobiDB-lite"/>
    </source>
</evidence>